<sequence>MLAHRDILRPGVPRAALHRCAQTVCLYACMATALFPGASSSAFGLAAHTGHTQPQHTSGYLGIEFHDLSDAEATALHEKGTRGILIVAVDHDGPAGKSGLRPQDVIVSVNGQNSASADMLRRMIHDAGAGFNMALSLVRQGRDVHVNTVLADRSQIEKDVIAHIGVNNQPAISTNSASDPVDAEEARADFADPAPPPPTKAMRGQTFLGTVLHTGPFTGLELEVMTPQLAGFFGVADGNGLLIQSVAPNSPAAEAGLKAGDVLLKADGVGLRTTNLWSKHLRTAKGRPVVVTLLRERHEQQITLTLEAKKHSMLEWPHAFKGDE</sequence>
<evidence type="ECO:0000256" key="1">
    <source>
        <dbReference type="ARBA" id="ARBA00010541"/>
    </source>
</evidence>
<dbReference type="SMART" id="SM00228">
    <property type="entry name" value="PDZ"/>
    <property type="match status" value="2"/>
</dbReference>
<proteinExistence type="inferred from homology"/>
<dbReference type="PANTHER" id="PTHR22939">
    <property type="entry name" value="SERINE PROTEASE FAMILY S1C HTRA-RELATED"/>
    <property type="match status" value="1"/>
</dbReference>
<reference evidence="4 5" key="1">
    <citation type="submission" date="2016-10" db="EMBL/GenBank/DDBJ databases">
        <authorList>
            <person name="de Groot N.N."/>
        </authorList>
    </citation>
    <scope>NUCLEOTIDE SEQUENCE [LARGE SCALE GENOMIC DNA]</scope>
    <source>
        <strain evidence="4 5">DSM 22489</strain>
    </source>
</reference>
<accession>A0A1H6BJ25</accession>
<keyword evidence="5" id="KW-1185">Reference proteome</keyword>
<dbReference type="EMBL" id="FNVA01000007">
    <property type="protein sequence ID" value="SEG60703.1"/>
    <property type="molecule type" value="Genomic_DNA"/>
</dbReference>
<gene>
    <name evidence="4" type="ORF">SAMN05421819_3746</name>
</gene>
<dbReference type="SUPFAM" id="SSF50156">
    <property type="entry name" value="PDZ domain-like"/>
    <property type="match status" value="2"/>
</dbReference>
<evidence type="ECO:0000313" key="4">
    <source>
        <dbReference type="EMBL" id="SEG60703.1"/>
    </source>
</evidence>
<dbReference type="AlphaFoldDB" id="A0A1H6BJ25"/>
<dbReference type="InterPro" id="IPR001478">
    <property type="entry name" value="PDZ"/>
</dbReference>
<evidence type="ECO:0000259" key="3">
    <source>
        <dbReference type="PROSITE" id="PS50106"/>
    </source>
</evidence>
<feature type="region of interest" description="Disordered" evidence="2">
    <location>
        <begin position="171"/>
        <end position="199"/>
    </location>
</feature>
<feature type="domain" description="PDZ" evidence="3">
    <location>
        <begin position="221"/>
        <end position="272"/>
    </location>
</feature>
<dbReference type="InterPro" id="IPR036034">
    <property type="entry name" value="PDZ_sf"/>
</dbReference>
<feature type="domain" description="PDZ" evidence="3">
    <location>
        <begin position="57"/>
        <end position="139"/>
    </location>
</feature>
<name>A0A1H6BJ25_9BACT</name>
<dbReference type="Pfam" id="PF13180">
    <property type="entry name" value="PDZ_2"/>
    <property type="match status" value="2"/>
</dbReference>
<evidence type="ECO:0000256" key="2">
    <source>
        <dbReference type="SAM" id="MobiDB-lite"/>
    </source>
</evidence>
<dbReference type="CDD" id="cd06779">
    <property type="entry name" value="cpPDZ_Deg_HtrA-like"/>
    <property type="match status" value="1"/>
</dbReference>
<protein>
    <submittedName>
        <fullName evidence="4">PDZ domain-containing protein</fullName>
    </submittedName>
</protein>
<dbReference type="Proteomes" id="UP000236728">
    <property type="component" value="Unassembled WGS sequence"/>
</dbReference>
<dbReference type="Gene3D" id="2.30.42.10">
    <property type="match status" value="2"/>
</dbReference>
<organism evidence="4 5">
    <name type="scientific">Bryocella elongata</name>
    <dbReference type="NCBI Taxonomy" id="863522"/>
    <lineage>
        <taxon>Bacteria</taxon>
        <taxon>Pseudomonadati</taxon>
        <taxon>Acidobacteriota</taxon>
        <taxon>Terriglobia</taxon>
        <taxon>Terriglobales</taxon>
        <taxon>Acidobacteriaceae</taxon>
        <taxon>Bryocella</taxon>
    </lineage>
</organism>
<evidence type="ECO:0000313" key="5">
    <source>
        <dbReference type="Proteomes" id="UP000236728"/>
    </source>
</evidence>
<dbReference type="PANTHER" id="PTHR22939:SF129">
    <property type="entry name" value="SERINE PROTEASE HTRA2, MITOCHONDRIAL"/>
    <property type="match status" value="1"/>
</dbReference>
<comment type="similarity">
    <text evidence="1">Belongs to the peptidase S1C family.</text>
</comment>
<dbReference type="PROSITE" id="PS50106">
    <property type="entry name" value="PDZ"/>
    <property type="match status" value="2"/>
</dbReference>